<dbReference type="PANTHER" id="PTHR34448">
    <property type="entry name" value="AMINOPEPTIDASE"/>
    <property type="match status" value="1"/>
</dbReference>
<gene>
    <name evidence="2" type="primary">ampS_2</name>
    <name evidence="2" type="ORF">ERICIII_01366</name>
</gene>
<dbReference type="Proteomes" id="UP000239833">
    <property type="component" value="Chromosome"/>
</dbReference>
<dbReference type="EC" id="3.4.11.-" evidence="2"/>
<dbReference type="AlphaFoldDB" id="A0A2L1UBP1"/>
<accession>A0A2L1UBP1</accession>
<dbReference type="PRINTS" id="PR00919">
    <property type="entry name" value="THERMOPTASE"/>
</dbReference>
<keyword evidence="2" id="KW-0645">Protease</keyword>
<dbReference type="PANTHER" id="PTHR34448:SF3">
    <property type="entry name" value="AMINOPEPTIDASE AMPS"/>
    <property type="match status" value="1"/>
</dbReference>
<dbReference type="EMBL" id="CP019655">
    <property type="protein sequence ID" value="AVF25558.1"/>
    <property type="molecule type" value="Genomic_DNA"/>
</dbReference>
<name>A0A2L1UBP1_9BACL</name>
<dbReference type="SUPFAM" id="SSF144052">
    <property type="entry name" value="Thermophilic metalloprotease-like"/>
    <property type="match status" value="1"/>
</dbReference>
<dbReference type="InterPro" id="IPR000787">
    <property type="entry name" value="Peptidase_M29"/>
</dbReference>
<organism evidence="2 3">
    <name type="scientific">Paenibacillus larvae subsp. larvae</name>
    <dbReference type="NCBI Taxonomy" id="147375"/>
    <lineage>
        <taxon>Bacteria</taxon>
        <taxon>Bacillati</taxon>
        <taxon>Bacillota</taxon>
        <taxon>Bacilli</taxon>
        <taxon>Bacillales</taxon>
        <taxon>Paenibacillaceae</taxon>
        <taxon>Paenibacillus</taxon>
    </lineage>
</organism>
<dbReference type="GO" id="GO:0046872">
    <property type="term" value="F:metal ion binding"/>
    <property type="evidence" value="ECO:0007669"/>
    <property type="project" value="UniProtKB-KW"/>
</dbReference>
<sequence length="108" mass="11863">MPLRTGVNGTVSSTKPLNLNGRLVDKFSFTFKDGKVVDYDAEVGKEHLASLLATDEGAMYLGEVALVPHDSSISNLNRIFYNTGVDENASCHFALGSAYRPIWRTVRK</sequence>
<keyword evidence="2" id="KW-0378">Hydrolase</keyword>
<proteinExistence type="predicted"/>
<keyword evidence="2" id="KW-0031">Aminopeptidase</keyword>
<evidence type="ECO:0000313" key="3">
    <source>
        <dbReference type="Proteomes" id="UP000239833"/>
    </source>
</evidence>
<evidence type="ECO:0000313" key="2">
    <source>
        <dbReference type="EMBL" id="AVF25558.1"/>
    </source>
</evidence>
<evidence type="ECO:0000256" key="1">
    <source>
        <dbReference type="ARBA" id="ARBA00022723"/>
    </source>
</evidence>
<keyword evidence="1" id="KW-0479">Metal-binding</keyword>
<protein>
    <submittedName>
        <fullName evidence="2">Aminopeptidase AmpS</fullName>
        <ecNumber evidence="2">3.4.11.-</ecNumber>
    </submittedName>
</protein>
<dbReference type="GO" id="GO:0004177">
    <property type="term" value="F:aminopeptidase activity"/>
    <property type="evidence" value="ECO:0007669"/>
    <property type="project" value="UniProtKB-KW"/>
</dbReference>
<dbReference type="InterPro" id="IPR052170">
    <property type="entry name" value="M29_Exopeptidase"/>
</dbReference>
<dbReference type="Pfam" id="PF02073">
    <property type="entry name" value="Peptidase_M29"/>
    <property type="match status" value="1"/>
</dbReference>
<reference evidence="3" key="1">
    <citation type="submission" date="2017-02" db="EMBL/GenBank/DDBJ databases">
        <title>Delineation of Paenibacillus larvae strains originating from foulbrood outbreaks.</title>
        <authorList>
            <person name="Beims H."/>
            <person name="Bunk B."/>
            <person name="Sproeer C."/>
            <person name="Mohr K.I."/>
            <person name="Pradella S."/>
            <person name="Guenther G."/>
            <person name="Rohde M."/>
            <person name="von der Ohe W."/>
            <person name="Steinert M."/>
        </authorList>
    </citation>
    <scope>NUCLEOTIDE SEQUENCE [LARGE SCALE GENOMIC DNA]</scope>
    <source>
        <strain evidence="3">Eric_III</strain>
    </source>
</reference>
<dbReference type="GO" id="GO:0006508">
    <property type="term" value="P:proteolysis"/>
    <property type="evidence" value="ECO:0007669"/>
    <property type="project" value="InterPro"/>
</dbReference>